<evidence type="ECO:0000313" key="1">
    <source>
        <dbReference type="EMBL" id="RKF18428.1"/>
    </source>
</evidence>
<proteinExistence type="predicted"/>
<keyword evidence="1" id="KW-0808">Transferase</keyword>
<dbReference type="GO" id="GO:0016301">
    <property type="term" value="F:kinase activity"/>
    <property type="evidence" value="ECO:0007669"/>
    <property type="project" value="UniProtKB-KW"/>
</dbReference>
<reference evidence="1 2" key="1">
    <citation type="submission" date="2018-09" db="EMBL/GenBank/DDBJ databases">
        <authorList>
            <person name="Wang Z."/>
        </authorList>
    </citation>
    <scope>NUCLEOTIDE SEQUENCE [LARGE SCALE GENOMIC DNA]</scope>
    <source>
        <strain evidence="1 2">ALS 81</strain>
    </source>
</reference>
<protein>
    <submittedName>
        <fullName evidence="1">Glycerol kinase</fullName>
    </submittedName>
</protein>
<name>A0A420ECM8_9ALTE</name>
<dbReference type="AlphaFoldDB" id="A0A420ECM8"/>
<dbReference type="Proteomes" id="UP000286482">
    <property type="component" value="Unassembled WGS sequence"/>
</dbReference>
<organism evidence="1 2">
    <name type="scientific">Alginatibacterium sediminis</name>
    <dbReference type="NCBI Taxonomy" id="2164068"/>
    <lineage>
        <taxon>Bacteria</taxon>
        <taxon>Pseudomonadati</taxon>
        <taxon>Pseudomonadota</taxon>
        <taxon>Gammaproteobacteria</taxon>
        <taxon>Alteromonadales</taxon>
        <taxon>Alteromonadaceae</taxon>
        <taxon>Alginatibacterium</taxon>
    </lineage>
</organism>
<evidence type="ECO:0000313" key="2">
    <source>
        <dbReference type="Proteomes" id="UP000286482"/>
    </source>
</evidence>
<dbReference type="EMBL" id="RAQO01000005">
    <property type="protein sequence ID" value="RKF18428.1"/>
    <property type="molecule type" value="Genomic_DNA"/>
</dbReference>
<sequence length="279" mass="31511">MSRKISTSALAKKHGLSAKQMFQRFESASFIQRIDEHWQLTNAGIIAGGEMKNHSKYGEYVAWPEALSLEQINAVSSERAKSLSATAIGKHFVISPIKVNHLLAELGWLEKSIKGWKVSAQGLRVGGIQNEDEHSGIPFVTWPGRILDNISLTSLIENVLETNDNAVYPPQGKYRAIDGHFLASQAELSIDNWLYLALIRHATQRRLPIDETLYAGFYLPDAKLYIEYWDSTQTSDDDTLKKEAYYKHGFNLIELSADDIQNLDEVLPRQLLKYGIQAY</sequence>
<keyword evidence="1" id="KW-0418">Kinase</keyword>
<keyword evidence="2" id="KW-1185">Reference proteome</keyword>
<comment type="caution">
    <text evidence="1">The sequence shown here is derived from an EMBL/GenBank/DDBJ whole genome shotgun (WGS) entry which is preliminary data.</text>
</comment>
<gene>
    <name evidence="1" type="ORF">DBZ36_08410</name>
</gene>
<dbReference type="RefSeq" id="WP_120354507.1">
    <property type="nucleotide sequence ID" value="NZ_RAQO01000005.1"/>
</dbReference>
<accession>A0A420ECM8</accession>
<dbReference type="OrthoDB" id="5500241at2"/>